<dbReference type="AlphaFoldDB" id="A0A919MZC5"/>
<sequence length="75" mass="8111">MAVNDRSQDARRLVRGLAAARSPQPRRERWPVIARRRASPALPGNDRRCRAVPGRAVPGRAVPGRAVPGRAVPAS</sequence>
<name>A0A919MZC5_9ACTN</name>
<evidence type="ECO:0000313" key="2">
    <source>
        <dbReference type="EMBL" id="GIE93622.1"/>
    </source>
</evidence>
<feature type="region of interest" description="Disordered" evidence="1">
    <location>
        <begin position="41"/>
        <end position="75"/>
    </location>
</feature>
<accession>A0A919MZC5</accession>
<gene>
    <name evidence="2" type="ORF">Ari01nite_10870</name>
</gene>
<dbReference type="Proteomes" id="UP000636960">
    <property type="component" value="Unassembled WGS sequence"/>
</dbReference>
<evidence type="ECO:0000313" key="3">
    <source>
        <dbReference type="Proteomes" id="UP000636960"/>
    </source>
</evidence>
<reference evidence="2" key="1">
    <citation type="submission" date="2021-01" db="EMBL/GenBank/DDBJ databases">
        <title>Whole genome shotgun sequence of Actinoplanes rishiriensis NBRC 108556.</title>
        <authorList>
            <person name="Komaki H."/>
            <person name="Tamura T."/>
        </authorList>
    </citation>
    <scope>NUCLEOTIDE SEQUENCE</scope>
    <source>
        <strain evidence="2">NBRC 108556</strain>
    </source>
</reference>
<comment type="caution">
    <text evidence="2">The sequence shown here is derived from an EMBL/GenBank/DDBJ whole genome shotgun (WGS) entry which is preliminary data.</text>
</comment>
<dbReference type="EMBL" id="BOMV01000007">
    <property type="protein sequence ID" value="GIE93622.1"/>
    <property type="molecule type" value="Genomic_DNA"/>
</dbReference>
<proteinExistence type="predicted"/>
<evidence type="ECO:0000256" key="1">
    <source>
        <dbReference type="SAM" id="MobiDB-lite"/>
    </source>
</evidence>
<protein>
    <submittedName>
        <fullName evidence="2">Uncharacterized protein</fullName>
    </submittedName>
</protein>
<keyword evidence="3" id="KW-1185">Reference proteome</keyword>
<organism evidence="2 3">
    <name type="scientific">Paractinoplanes rishiriensis</name>
    <dbReference type="NCBI Taxonomy" id="1050105"/>
    <lineage>
        <taxon>Bacteria</taxon>
        <taxon>Bacillati</taxon>
        <taxon>Actinomycetota</taxon>
        <taxon>Actinomycetes</taxon>
        <taxon>Micromonosporales</taxon>
        <taxon>Micromonosporaceae</taxon>
        <taxon>Paractinoplanes</taxon>
    </lineage>
</organism>